<name>A0A0G3EDM7_9BACT</name>
<evidence type="ECO:0000313" key="8">
    <source>
        <dbReference type="Proteomes" id="UP000035268"/>
    </source>
</evidence>
<dbReference type="GO" id="GO:0051539">
    <property type="term" value="F:4 iron, 4 sulfur cluster binding"/>
    <property type="evidence" value="ECO:0007669"/>
    <property type="project" value="UniProtKB-KW"/>
</dbReference>
<dbReference type="SUPFAM" id="SSF142984">
    <property type="entry name" value="Nqo1 middle domain-like"/>
    <property type="match status" value="1"/>
</dbReference>
<dbReference type="SMART" id="SM00928">
    <property type="entry name" value="NADH_4Fe-4S"/>
    <property type="match status" value="1"/>
</dbReference>
<dbReference type="InterPro" id="IPR011538">
    <property type="entry name" value="Nuo51_FMN-bd"/>
</dbReference>
<dbReference type="InterPro" id="IPR019575">
    <property type="entry name" value="Nuop51_4Fe4S-bd"/>
</dbReference>
<accession>A0A0G3EDM7</accession>
<dbReference type="GO" id="GO:0047985">
    <property type="term" value="F:hydrogen dehydrogenase activity"/>
    <property type="evidence" value="ECO:0007669"/>
    <property type="project" value="UniProtKB-EC"/>
</dbReference>
<keyword evidence="7" id="KW-0371">Homeobox</keyword>
<dbReference type="PROSITE" id="PS00645">
    <property type="entry name" value="COMPLEX1_51K_2"/>
    <property type="match status" value="1"/>
</dbReference>
<gene>
    <name evidence="7" type="ORF">L21SP4_01303</name>
</gene>
<dbReference type="InterPro" id="IPR036249">
    <property type="entry name" value="Thioredoxin-like_sf"/>
</dbReference>
<evidence type="ECO:0000256" key="4">
    <source>
        <dbReference type="ARBA" id="ARBA00023004"/>
    </source>
</evidence>
<dbReference type="PANTHER" id="PTHR43578">
    <property type="entry name" value="NADH-QUINONE OXIDOREDUCTASE SUBUNIT F"/>
    <property type="match status" value="1"/>
</dbReference>
<dbReference type="GO" id="GO:0003677">
    <property type="term" value="F:DNA binding"/>
    <property type="evidence" value="ECO:0007669"/>
    <property type="project" value="UniProtKB-KW"/>
</dbReference>
<dbReference type="SUPFAM" id="SSF52833">
    <property type="entry name" value="Thioredoxin-like"/>
    <property type="match status" value="1"/>
</dbReference>
<keyword evidence="2" id="KW-0004">4Fe-4S</keyword>
<dbReference type="OrthoDB" id="9803192at2"/>
<dbReference type="KEGG" id="vbl:L21SP4_01303"/>
<dbReference type="Gene3D" id="3.40.30.10">
    <property type="entry name" value="Glutaredoxin"/>
    <property type="match status" value="1"/>
</dbReference>
<dbReference type="Pfam" id="PF14691">
    <property type="entry name" value="Fer4_20"/>
    <property type="match status" value="1"/>
</dbReference>
<comment type="similarity">
    <text evidence="1">Belongs to the complex I 51 kDa subunit family.</text>
</comment>
<dbReference type="PATRIC" id="fig|1609981.3.peg.1355"/>
<dbReference type="SUPFAM" id="SSF140490">
    <property type="entry name" value="Nqo1C-terminal domain-like"/>
    <property type="match status" value="1"/>
</dbReference>
<dbReference type="FunFam" id="1.20.1440.230:FF:000001">
    <property type="entry name" value="Mitochondrial NADH dehydrogenase flavoprotein 1"/>
    <property type="match status" value="1"/>
</dbReference>
<dbReference type="Pfam" id="PF10531">
    <property type="entry name" value="SLBB"/>
    <property type="match status" value="1"/>
</dbReference>
<dbReference type="AlphaFoldDB" id="A0A0G3EDM7"/>
<dbReference type="Pfam" id="PF01257">
    <property type="entry name" value="2Fe-2S_thioredx"/>
    <property type="match status" value="1"/>
</dbReference>
<organism evidence="7 8">
    <name type="scientific">Kiritimatiella glycovorans</name>
    <dbReference type="NCBI Taxonomy" id="1307763"/>
    <lineage>
        <taxon>Bacteria</taxon>
        <taxon>Pseudomonadati</taxon>
        <taxon>Kiritimatiellota</taxon>
        <taxon>Kiritimatiellia</taxon>
        <taxon>Kiritimatiellales</taxon>
        <taxon>Kiritimatiellaceae</taxon>
        <taxon>Kiritimatiella</taxon>
    </lineage>
</organism>
<keyword evidence="8" id="KW-1185">Reference proteome</keyword>
<protein>
    <submittedName>
        <fullName evidence="7">NAD-reducing hydrogenase subunit HoxF</fullName>
        <ecNumber evidence="7">1.12.1.2</ecNumber>
    </submittedName>
</protein>
<dbReference type="GO" id="GO:0046872">
    <property type="term" value="F:metal ion binding"/>
    <property type="evidence" value="ECO:0007669"/>
    <property type="project" value="UniProtKB-KW"/>
</dbReference>
<dbReference type="SUPFAM" id="SSF46548">
    <property type="entry name" value="alpha-helical ferredoxin"/>
    <property type="match status" value="2"/>
</dbReference>
<evidence type="ECO:0000256" key="2">
    <source>
        <dbReference type="ARBA" id="ARBA00022485"/>
    </source>
</evidence>
<reference evidence="7 8" key="2">
    <citation type="journal article" date="2016" name="ISME J.">
        <title>Characterization of the first cultured representative of Verrucomicrobia subdivision 5 indicates the proposal of a novel phylum.</title>
        <authorList>
            <person name="Spring S."/>
            <person name="Bunk B."/>
            <person name="Sproer C."/>
            <person name="Schumann P."/>
            <person name="Rohde M."/>
            <person name="Tindall B.J."/>
            <person name="Klenk H.P."/>
        </authorList>
    </citation>
    <scope>NUCLEOTIDE SEQUENCE [LARGE SCALE GENOMIC DNA]</scope>
    <source>
        <strain evidence="7 8">L21-Fru-AB</strain>
    </source>
</reference>
<evidence type="ECO:0000256" key="1">
    <source>
        <dbReference type="ARBA" id="ARBA00007523"/>
    </source>
</evidence>
<dbReference type="CDD" id="cd02980">
    <property type="entry name" value="TRX_Fd_family"/>
    <property type="match status" value="1"/>
</dbReference>
<dbReference type="GO" id="GO:0008137">
    <property type="term" value="F:NADH dehydrogenase (ubiquinone) activity"/>
    <property type="evidence" value="ECO:0007669"/>
    <property type="project" value="InterPro"/>
</dbReference>
<evidence type="ECO:0000256" key="5">
    <source>
        <dbReference type="ARBA" id="ARBA00023014"/>
    </source>
</evidence>
<keyword evidence="3" id="KW-0479">Metal-binding</keyword>
<dbReference type="InterPro" id="IPR037225">
    <property type="entry name" value="Nuo51_FMN-bd_sf"/>
</dbReference>
<evidence type="ECO:0000256" key="3">
    <source>
        <dbReference type="ARBA" id="ARBA00022723"/>
    </source>
</evidence>
<dbReference type="STRING" id="1307763.L21SP4_01303"/>
<dbReference type="Pfam" id="PF07992">
    <property type="entry name" value="Pyr_redox_2"/>
    <property type="match status" value="1"/>
</dbReference>
<keyword evidence="4" id="KW-0408">Iron</keyword>
<dbReference type="InterPro" id="IPR037207">
    <property type="entry name" value="Nuop51_4Fe4S-bd_sf"/>
</dbReference>
<dbReference type="PANTHER" id="PTHR43578:SF3">
    <property type="entry name" value="NADH-QUINONE OXIDOREDUCTASE SUBUNIT F"/>
    <property type="match status" value="1"/>
</dbReference>
<evidence type="ECO:0000313" key="7">
    <source>
        <dbReference type="EMBL" id="AKJ64551.1"/>
    </source>
</evidence>
<proteinExistence type="inferred from homology"/>
<dbReference type="Pfam" id="PF01512">
    <property type="entry name" value="Complex1_51K"/>
    <property type="match status" value="1"/>
</dbReference>
<dbReference type="InterPro" id="IPR028261">
    <property type="entry name" value="DPD_II"/>
</dbReference>
<dbReference type="Gene3D" id="3.50.50.60">
    <property type="entry name" value="FAD/NAD(P)-binding domain"/>
    <property type="match status" value="2"/>
</dbReference>
<dbReference type="Gene3D" id="3.10.20.600">
    <property type="match status" value="1"/>
</dbReference>
<dbReference type="Pfam" id="PF10589">
    <property type="entry name" value="NADH_4Fe-4S"/>
    <property type="match status" value="1"/>
</dbReference>
<dbReference type="SUPFAM" id="SSF51971">
    <property type="entry name" value="Nucleotide-binding domain"/>
    <property type="match status" value="1"/>
</dbReference>
<dbReference type="FunFam" id="3.40.50.11540:FF:000001">
    <property type="entry name" value="NADH dehydrogenase [ubiquinone] flavoprotein 1, mitochondrial"/>
    <property type="match status" value="1"/>
</dbReference>
<dbReference type="Gene3D" id="3.40.50.11540">
    <property type="entry name" value="NADH-ubiquinone oxidoreductase 51kDa subunit"/>
    <property type="match status" value="1"/>
</dbReference>
<dbReference type="InterPro" id="IPR019554">
    <property type="entry name" value="Soluble_ligand-bd"/>
</dbReference>
<dbReference type="Gene3D" id="6.10.250.1450">
    <property type="match status" value="1"/>
</dbReference>
<feature type="domain" description="NADH-ubiquinone oxidoreductase 51kDa subunit iron-sulphur binding" evidence="6">
    <location>
        <begin position="472"/>
        <end position="517"/>
    </location>
</feature>
<dbReference type="InterPro" id="IPR001949">
    <property type="entry name" value="NADH-UbQ_OxRdtase_51kDa_CS"/>
</dbReference>
<evidence type="ECO:0000259" key="6">
    <source>
        <dbReference type="SMART" id="SM00928"/>
    </source>
</evidence>
<dbReference type="GO" id="GO:0010181">
    <property type="term" value="F:FMN binding"/>
    <property type="evidence" value="ECO:0007669"/>
    <property type="project" value="InterPro"/>
</dbReference>
<dbReference type="InterPro" id="IPR023753">
    <property type="entry name" value="FAD/NAD-binding_dom"/>
</dbReference>
<keyword evidence="5" id="KW-0411">Iron-sulfur</keyword>
<keyword evidence="7" id="KW-0560">Oxidoreductase</keyword>
<dbReference type="PRINTS" id="PR00419">
    <property type="entry name" value="ADXRDTASE"/>
</dbReference>
<dbReference type="Proteomes" id="UP000035268">
    <property type="component" value="Chromosome"/>
</dbReference>
<dbReference type="InterPro" id="IPR036188">
    <property type="entry name" value="FAD/NAD-bd_sf"/>
</dbReference>
<reference evidence="8" key="1">
    <citation type="submission" date="2015-02" db="EMBL/GenBank/DDBJ databases">
        <title>Description and complete genome sequence of the first cultured representative of the subdivision 5 of the Verrucomicrobia phylum.</title>
        <authorList>
            <person name="Spring S."/>
            <person name="Bunk B."/>
            <person name="Sproer C."/>
            <person name="Klenk H.-P."/>
        </authorList>
    </citation>
    <scope>NUCLEOTIDE SEQUENCE [LARGE SCALE GENOMIC DNA]</scope>
    <source>
        <strain evidence="8">L21-Fru-AB</strain>
    </source>
</reference>
<dbReference type="Gene3D" id="1.20.1440.230">
    <property type="entry name" value="NADH-ubiquinone oxidoreductase 51kDa subunit, iron-sulphur binding domain"/>
    <property type="match status" value="1"/>
</dbReference>
<sequence length="1049" mass="114299">MRTIRTIDDLEAVKRERGPALGLRRGGEEEKIHGGSPIQVLVCVGGGCLASGALEICRALEEAVERHGVQEKVRIIRTGCMGPCAAGPVAKVMPDGVFYQKLNPEDAEEIIATHIVRGEVVTRLLYREGGTGKPVPEMDRIDYFRKQHKLVLRNCGIVDPHEIDDYIAADGYRGLARALTELDPDTLVDYVEQSGLRGRGGGGFPTGLKWKLTRQSSETPKSVVCNADEGDPGAFMDRSILEGDPHAVIEGMTLAGFAIGASRGYVYCRAEYPVAVERMSRALDQARNGGLLGEHLFGSDFSFDIEIRMGSGAFVCGEETSLLASIEGKRGEPRPRPPFPAQKGLWDKPTLLNNVETFANVPIIAQKGPEWFAELGTEKSRGTKVFALAGAVNNTGLVEVPIGIPLGELIYDVGGGVADGKPFKAAQLGGPSGGCIPREHLNVPLDYESLVELGAIMGSGGLIVMDDESCMVDVARYFLEFVQEESCGKCVPCRVGTKRMLEILEGICRGEGKMEDLDRLEKLGNQIKESALCGLGKTAANPVLSTLRHFRDEYIAHIRDHKCEAGVCPELVRAPCQSACPANVDVPGFVSRVAEGRYADALLLHRERNPFASACARVCFHTCEDHCRRASLDDSVSIRAVKRFMVEQEMIIQVPEVRENQKNAARRIAVIGAGPAGLSCAYFLARLGYRPKVFEAEARPGGMMVQTIPEYRLPRECLAREVRMIERMGVDIQCNTKLGEDVTLNGLREQGYDAVFLSMGAPDGVALGIPGEDAPQVTEAIRFLREYNIRGSAPAGRNVVIIGGGNAAVDAARTAVRLGAETVTVVYRRTREQMPAYTEEIEEAENEGVHLQMLTNPVEIELKDGAVSGVRCKRMTLGAFDRSGRRRPEASDETFVIPADQVIAAIGQKLDAGAVLDGQDVALQSKGYLRINPVTGQTSEEWIFAGGDAATGPASVVEAVAAGEKAAVGIDTMLTGKNHAFWREEVDNDTEFDPDADPIPDDREPIPLIPVERRRNNFDEVEQPWTEPVARRQARRCLRCDYREKQHTW</sequence>
<dbReference type="RefSeq" id="WP_082116583.1">
    <property type="nucleotide sequence ID" value="NZ_CP010904.1"/>
</dbReference>
<dbReference type="EC" id="1.12.1.2" evidence="7"/>
<dbReference type="EMBL" id="CP010904">
    <property type="protein sequence ID" value="AKJ64551.1"/>
    <property type="molecule type" value="Genomic_DNA"/>
</dbReference>
<dbReference type="SUPFAM" id="SSF142019">
    <property type="entry name" value="Nqo1 FMN-binding domain-like"/>
    <property type="match status" value="1"/>
</dbReference>